<evidence type="ECO:0000313" key="3">
    <source>
        <dbReference type="Proteomes" id="UP000034228"/>
    </source>
</evidence>
<dbReference type="STRING" id="336831.WG68_15900"/>
<dbReference type="PATRIC" id="fig|336831.14.peg.553"/>
<evidence type="ECO:0000256" key="1">
    <source>
        <dbReference type="SAM" id="SignalP"/>
    </source>
</evidence>
<keyword evidence="1" id="KW-0732">Signal</keyword>
<dbReference type="Proteomes" id="UP000034228">
    <property type="component" value="Unassembled WGS sequence"/>
</dbReference>
<proteinExistence type="predicted"/>
<gene>
    <name evidence="2" type="ORF">WG68_15900</name>
</gene>
<comment type="caution">
    <text evidence="2">The sequence shown here is derived from an EMBL/GenBank/DDBJ whole genome shotgun (WGS) entry which is preliminary data.</text>
</comment>
<dbReference type="RefSeq" id="WP_046558713.1">
    <property type="nucleotide sequence ID" value="NZ_LAHO01000017.1"/>
</dbReference>
<protein>
    <recommendedName>
        <fullName evidence="4">DUF885 domain-containing protein</fullName>
    </recommendedName>
</protein>
<dbReference type="PROSITE" id="PS51257">
    <property type="entry name" value="PROKAR_LIPOPROTEIN"/>
    <property type="match status" value="1"/>
</dbReference>
<organism evidence="2 3">
    <name type="scientific">Arsukibacterium ikkense</name>
    <dbReference type="NCBI Taxonomy" id="336831"/>
    <lineage>
        <taxon>Bacteria</taxon>
        <taxon>Pseudomonadati</taxon>
        <taxon>Pseudomonadota</taxon>
        <taxon>Gammaproteobacteria</taxon>
        <taxon>Chromatiales</taxon>
        <taxon>Chromatiaceae</taxon>
        <taxon>Arsukibacterium</taxon>
    </lineage>
</organism>
<keyword evidence="3" id="KW-1185">Reference proteome</keyword>
<dbReference type="AlphaFoldDB" id="A0A0M2V133"/>
<evidence type="ECO:0000313" key="2">
    <source>
        <dbReference type="EMBL" id="KKO44311.1"/>
    </source>
</evidence>
<sequence>MRYRLFKPLILTATLALTTACGKAPEPMVAATVNADNVGRQYIQLVLALGEHDSNYVDAYYGPAKLREDAVALGLSTAEIAKQAKSLRAEIATQPAMAEDINKLRLHYLDKQLLALAFHADNLSRGAKASFEDQAQALYDTAPPQYSLAHFDEVLAGIDALVPGEGNLTERVVAYRKNFVIPPDKLDAVFQRAISECKQRTAAYISLPESEDFSLEYVQDKPWSGYNWYKGNAYSLIQINSERPIDISRAVDLGCHEGYPGHHTYNALLEQKLVQELGWQEFSVYALYSPQSLIAEGTANYGIELAFPGEQKLEFERDVLYPLAGLDPAMAADYAALLKLLARLSYVGNEIARQYLNGDIDSEQAVVLLQQYSLNSEAEARQRLRFFDSYGAYVINYNWGKDLVKQYIEQTDDHDERWARFIQLLSSPRVPTSIAW</sequence>
<evidence type="ECO:0008006" key="4">
    <source>
        <dbReference type="Google" id="ProtNLM"/>
    </source>
</evidence>
<feature type="chain" id="PRO_5005644163" description="DUF885 domain-containing protein" evidence="1">
    <location>
        <begin position="25"/>
        <end position="436"/>
    </location>
</feature>
<reference evidence="2 3" key="1">
    <citation type="submission" date="2015-03" db="EMBL/GenBank/DDBJ databases">
        <title>Draft genome sequences of two protease-producing strains of Arsukibacterium isolated from two cold and alkaline environments.</title>
        <authorList>
            <person name="Lylloff J.E."/>
            <person name="Skov L.B."/>
            <person name="Jepsen M."/>
            <person name="Hallin P.F."/>
            <person name="Sorensen S.J."/>
            <person name="Stougaard P."/>
            <person name="Glaring M.A."/>
        </authorList>
    </citation>
    <scope>NUCLEOTIDE SEQUENCE [LARGE SCALE GENOMIC DNA]</scope>
    <source>
        <strain evidence="2 3">GCM72</strain>
    </source>
</reference>
<feature type="signal peptide" evidence="1">
    <location>
        <begin position="1"/>
        <end position="24"/>
    </location>
</feature>
<dbReference type="OrthoDB" id="140419at2"/>
<dbReference type="EMBL" id="LAHO01000017">
    <property type="protein sequence ID" value="KKO44311.1"/>
    <property type="molecule type" value="Genomic_DNA"/>
</dbReference>
<accession>A0A0M2V133</accession>
<name>A0A0M2V133_9GAMM</name>